<dbReference type="OrthoDB" id="71607at2759"/>
<name>A0A6G0XNK3_9STRA</name>
<reference evidence="2 3" key="1">
    <citation type="submission" date="2019-07" db="EMBL/GenBank/DDBJ databases">
        <title>Genomics analysis of Aphanomyces spp. identifies a new class of oomycete effector associated with host adaptation.</title>
        <authorList>
            <person name="Gaulin E."/>
        </authorList>
    </citation>
    <scope>NUCLEOTIDE SEQUENCE [LARGE SCALE GENOMIC DNA]</scope>
    <source>
        <strain evidence="2 3">ATCC 201684</strain>
    </source>
</reference>
<feature type="compositionally biased region" description="Polar residues" evidence="1">
    <location>
        <begin position="210"/>
        <end position="219"/>
    </location>
</feature>
<dbReference type="VEuPathDB" id="FungiDB:AeMF1_000857"/>
<feature type="region of interest" description="Disordered" evidence="1">
    <location>
        <begin position="194"/>
        <end position="219"/>
    </location>
</feature>
<comment type="caution">
    <text evidence="2">The sequence shown here is derived from an EMBL/GenBank/DDBJ whole genome shotgun (WGS) entry which is preliminary data.</text>
</comment>
<accession>A0A6G0XNK3</accession>
<sequence>MDSTSPLPPPAPTIATPHASVTALQSLIHWLKTCMSSVLEASDCLQIISDSDICHKLDVMLAVLQDATTAEDDLSRAQALAVNAYGDAAQDMAAYLQSIHESHLEAQKRWFSSVFSSTHEQLGLFRALVHRIQSRGSLLLRVLAIPQPPQAPKNPTTVDANVAGKGPAASVEDMPIESTFIKLQKKYIQEMARQETFDDKRHKRRRTLASFHSPSTKLS</sequence>
<dbReference type="Proteomes" id="UP000481153">
    <property type="component" value="Unassembled WGS sequence"/>
</dbReference>
<protein>
    <submittedName>
        <fullName evidence="2">Uncharacterized protein</fullName>
    </submittedName>
</protein>
<dbReference type="EMBL" id="VJMJ01000034">
    <property type="protein sequence ID" value="KAF0741828.1"/>
    <property type="molecule type" value="Genomic_DNA"/>
</dbReference>
<evidence type="ECO:0000313" key="2">
    <source>
        <dbReference type="EMBL" id="KAF0741828.1"/>
    </source>
</evidence>
<evidence type="ECO:0000313" key="3">
    <source>
        <dbReference type="Proteomes" id="UP000481153"/>
    </source>
</evidence>
<organism evidence="2 3">
    <name type="scientific">Aphanomyces euteiches</name>
    <dbReference type="NCBI Taxonomy" id="100861"/>
    <lineage>
        <taxon>Eukaryota</taxon>
        <taxon>Sar</taxon>
        <taxon>Stramenopiles</taxon>
        <taxon>Oomycota</taxon>
        <taxon>Saprolegniomycetes</taxon>
        <taxon>Saprolegniales</taxon>
        <taxon>Verrucalvaceae</taxon>
        <taxon>Aphanomyces</taxon>
    </lineage>
</organism>
<proteinExistence type="predicted"/>
<evidence type="ECO:0000256" key="1">
    <source>
        <dbReference type="SAM" id="MobiDB-lite"/>
    </source>
</evidence>
<gene>
    <name evidence="2" type="ORF">Ae201684_003020</name>
</gene>
<keyword evidence="3" id="KW-1185">Reference proteome</keyword>
<dbReference type="AlphaFoldDB" id="A0A6G0XNK3"/>